<comment type="caution">
    <text evidence="3">The sequence shown here is derived from an EMBL/GenBank/DDBJ whole genome shotgun (WGS) entry which is preliminary data.</text>
</comment>
<keyword evidence="2" id="KW-0472">Membrane</keyword>
<gene>
    <name evidence="3" type="ORF">CLOLEP_01176</name>
</gene>
<feature type="compositionally biased region" description="Basic and acidic residues" evidence="1">
    <location>
        <begin position="33"/>
        <end position="44"/>
    </location>
</feature>
<sequence>MRRIVAHAKYLLCGFILFYSIFGKKKSGKGKKPRSEGTRRRAFP</sequence>
<organism evidence="3 4">
    <name type="scientific">[Clostridium] leptum DSM 753</name>
    <dbReference type="NCBI Taxonomy" id="428125"/>
    <lineage>
        <taxon>Bacteria</taxon>
        <taxon>Bacillati</taxon>
        <taxon>Bacillota</taxon>
        <taxon>Clostridia</taxon>
        <taxon>Eubacteriales</taxon>
        <taxon>Oscillospiraceae</taxon>
        <taxon>Oscillospiraceae incertae sedis</taxon>
    </lineage>
</organism>
<proteinExistence type="predicted"/>
<accession>A7VRJ2</accession>
<dbReference type="Proteomes" id="UP000003490">
    <property type="component" value="Unassembled WGS sequence"/>
</dbReference>
<keyword evidence="2" id="KW-0812">Transmembrane</keyword>
<feature type="region of interest" description="Disordered" evidence="1">
    <location>
        <begin position="25"/>
        <end position="44"/>
    </location>
</feature>
<feature type="transmembrane region" description="Helical" evidence="2">
    <location>
        <begin position="6"/>
        <end position="22"/>
    </location>
</feature>
<keyword evidence="2" id="KW-1133">Transmembrane helix</keyword>
<dbReference type="AlphaFoldDB" id="A7VRJ2"/>
<reference evidence="3 4" key="2">
    <citation type="submission" date="2007-08" db="EMBL/GenBank/DDBJ databases">
        <authorList>
            <person name="Fulton L."/>
            <person name="Clifton S."/>
            <person name="Fulton B."/>
            <person name="Xu J."/>
            <person name="Minx P."/>
            <person name="Pepin K.H."/>
            <person name="Johnson M."/>
            <person name="Thiruvilangam P."/>
            <person name="Bhonagiri V."/>
            <person name="Nash W.E."/>
            <person name="Wang C."/>
            <person name="Mardis E.R."/>
            <person name="Wilson R.K."/>
        </authorList>
    </citation>
    <scope>NUCLEOTIDE SEQUENCE [LARGE SCALE GENOMIC DNA]</scope>
    <source>
        <strain evidence="3 4">DSM 753</strain>
    </source>
</reference>
<evidence type="ECO:0000313" key="4">
    <source>
        <dbReference type="Proteomes" id="UP000003490"/>
    </source>
</evidence>
<dbReference type="EMBL" id="ABCB02000016">
    <property type="protein sequence ID" value="EDO62314.1"/>
    <property type="molecule type" value="Genomic_DNA"/>
</dbReference>
<evidence type="ECO:0000256" key="2">
    <source>
        <dbReference type="SAM" id="Phobius"/>
    </source>
</evidence>
<protein>
    <submittedName>
        <fullName evidence="3">Uncharacterized protein</fullName>
    </submittedName>
</protein>
<dbReference type="HOGENOM" id="CLU_3214464_0_0_9"/>
<evidence type="ECO:0000313" key="3">
    <source>
        <dbReference type="EMBL" id="EDO62314.1"/>
    </source>
</evidence>
<name>A7VRJ2_9FIRM</name>
<reference evidence="3 4" key="1">
    <citation type="submission" date="2007-08" db="EMBL/GenBank/DDBJ databases">
        <title>Draft genome sequence of Clostridium leptum (DSM 753).</title>
        <authorList>
            <person name="Sudarsanam P."/>
            <person name="Ley R."/>
            <person name="Guruge J."/>
            <person name="Turnbaugh P.J."/>
            <person name="Mahowald M."/>
            <person name="Liep D."/>
            <person name="Gordon J."/>
        </authorList>
    </citation>
    <scope>NUCLEOTIDE SEQUENCE [LARGE SCALE GENOMIC DNA]</scope>
    <source>
        <strain evidence="3 4">DSM 753</strain>
    </source>
</reference>
<evidence type="ECO:0000256" key="1">
    <source>
        <dbReference type="SAM" id="MobiDB-lite"/>
    </source>
</evidence>